<evidence type="ECO:0000256" key="1">
    <source>
        <dbReference type="SAM" id="Coils"/>
    </source>
</evidence>
<reference evidence="3" key="2">
    <citation type="submission" date="2021-04" db="EMBL/GenBank/DDBJ databases">
        <authorList>
            <person name="Gilroy R."/>
        </authorList>
    </citation>
    <scope>NUCLEOTIDE SEQUENCE</scope>
    <source>
        <strain evidence="3">B5-657</strain>
    </source>
</reference>
<feature type="transmembrane region" description="Helical" evidence="2">
    <location>
        <begin position="21"/>
        <end position="45"/>
    </location>
</feature>
<organism evidence="3 4">
    <name type="scientific">Candidatus Cellulosilyticum pullistercoris</name>
    <dbReference type="NCBI Taxonomy" id="2838521"/>
    <lineage>
        <taxon>Bacteria</taxon>
        <taxon>Bacillati</taxon>
        <taxon>Bacillota</taxon>
        <taxon>Clostridia</taxon>
        <taxon>Lachnospirales</taxon>
        <taxon>Cellulosilyticaceae</taxon>
        <taxon>Cellulosilyticum</taxon>
    </lineage>
</organism>
<reference evidence="3" key="1">
    <citation type="journal article" date="2021" name="PeerJ">
        <title>Extensive microbial diversity within the chicken gut microbiome revealed by metagenomics and culture.</title>
        <authorList>
            <person name="Gilroy R."/>
            <person name="Ravi A."/>
            <person name="Getino M."/>
            <person name="Pursley I."/>
            <person name="Horton D.L."/>
            <person name="Alikhan N.F."/>
            <person name="Baker D."/>
            <person name="Gharbi K."/>
            <person name="Hall N."/>
            <person name="Watson M."/>
            <person name="Adriaenssens E.M."/>
            <person name="Foster-Nyarko E."/>
            <person name="Jarju S."/>
            <person name="Secka A."/>
            <person name="Antonio M."/>
            <person name="Oren A."/>
            <person name="Chaudhuri R.R."/>
            <person name="La Ragione R."/>
            <person name="Hildebrand F."/>
            <person name="Pallen M.J."/>
        </authorList>
    </citation>
    <scope>NUCLEOTIDE SEQUENCE</scope>
    <source>
        <strain evidence="3">B5-657</strain>
    </source>
</reference>
<keyword evidence="2" id="KW-1133">Transmembrane helix</keyword>
<dbReference type="EMBL" id="JAHLFQ010000229">
    <property type="protein sequence ID" value="MBU3805023.1"/>
    <property type="molecule type" value="Genomic_DNA"/>
</dbReference>
<name>A0A9E2NP27_9FIRM</name>
<dbReference type="AlphaFoldDB" id="A0A9E2NP27"/>
<gene>
    <name evidence="3" type="ORF">H9872_09750</name>
</gene>
<accession>A0A9E2NP27</accession>
<protein>
    <submittedName>
        <fullName evidence="3">Uncharacterized protein</fullName>
    </submittedName>
</protein>
<sequence length="221" mass="25284">MRSRTNKINLLPKAYIQAEKIRMRLMIIGSVLALEIAIFITFIAIPPKIEIQETIKRLDEISLALNDSRFADVNQMNQQLEDAKVELSEWAEKYSSLKQENFISKRVLDSLLSRVPIHLTLNKLCILPESQEVSRLERTISIEGTSQDMISVLNYVTIIEGVYGVGTTNYEAGYNEERSLYEYNIHVVIPVKQLGIEENLEEITPEEVIIDIDEINDEGDN</sequence>
<dbReference type="Proteomes" id="UP000824229">
    <property type="component" value="Unassembled WGS sequence"/>
</dbReference>
<evidence type="ECO:0000256" key="2">
    <source>
        <dbReference type="SAM" id="Phobius"/>
    </source>
</evidence>
<keyword evidence="2" id="KW-0472">Membrane</keyword>
<evidence type="ECO:0000313" key="3">
    <source>
        <dbReference type="EMBL" id="MBU3805023.1"/>
    </source>
</evidence>
<evidence type="ECO:0000313" key="4">
    <source>
        <dbReference type="Proteomes" id="UP000824229"/>
    </source>
</evidence>
<keyword evidence="1" id="KW-0175">Coiled coil</keyword>
<proteinExistence type="predicted"/>
<feature type="coiled-coil region" evidence="1">
    <location>
        <begin position="73"/>
        <end position="100"/>
    </location>
</feature>
<keyword evidence="2" id="KW-0812">Transmembrane</keyword>
<comment type="caution">
    <text evidence="3">The sequence shown here is derived from an EMBL/GenBank/DDBJ whole genome shotgun (WGS) entry which is preliminary data.</text>
</comment>